<evidence type="ECO:0000313" key="4">
    <source>
        <dbReference type="Proteomes" id="UP000030645"/>
    </source>
</evidence>
<feature type="domain" description="NB-ARC" evidence="2">
    <location>
        <begin position="1"/>
        <end position="86"/>
    </location>
</feature>
<name>W9QMJ3_9ROSA</name>
<dbReference type="PANTHER" id="PTHR36766">
    <property type="entry name" value="PLANT BROAD-SPECTRUM MILDEW RESISTANCE PROTEIN RPW8"/>
    <property type="match status" value="1"/>
</dbReference>
<sequence length="92" mass="10493">MGGIGKTTLAQAIYNDVEVKEHFDLQAWVCVSEEFDVCRVTKTLLHSVFSTSHNDVTNLNSLQVKMKERLTGHKFLIVLDDVWKQDSRNNAK</sequence>
<dbReference type="InterPro" id="IPR002182">
    <property type="entry name" value="NB-ARC"/>
</dbReference>
<dbReference type="Proteomes" id="UP000030645">
    <property type="component" value="Unassembled WGS sequence"/>
</dbReference>
<dbReference type="EMBL" id="KE343827">
    <property type="protein sequence ID" value="EXB42740.1"/>
    <property type="molecule type" value="Genomic_DNA"/>
</dbReference>
<protein>
    <submittedName>
        <fullName evidence="3">Putative disease resistance protein RGA3</fullName>
    </submittedName>
</protein>
<keyword evidence="4" id="KW-1185">Reference proteome</keyword>
<dbReference type="eggNOG" id="KOG4658">
    <property type="taxonomic scope" value="Eukaryota"/>
</dbReference>
<keyword evidence="1" id="KW-0611">Plant defense</keyword>
<evidence type="ECO:0000313" key="3">
    <source>
        <dbReference type="EMBL" id="EXB42740.1"/>
    </source>
</evidence>
<reference evidence="4" key="1">
    <citation type="submission" date="2013-01" db="EMBL/GenBank/DDBJ databases">
        <title>Draft Genome Sequence of a Mulberry Tree, Morus notabilis C.K. Schneid.</title>
        <authorList>
            <person name="He N."/>
            <person name="Zhao S."/>
        </authorList>
    </citation>
    <scope>NUCLEOTIDE SEQUENCE</scope>
</reference>
<dbReference type="InterPro" id="IPR027417">
    <property type="entry name" value="P-loop_NTPase"/>
</dbReference>
<proteinExistence type="predicted"/>
<dbReference type="AlphaFoldDB" id="W9QMJ3"/>
<gene>
    <name evidence="3" type="ORF">L484_004762</name>
</gene>
<evidence type="ECO:0000256" key="1">
    <source>
        <dbReference type="ARBA" id="ARBA00022821"/>
    </source>
</evidence>
<dbReference type="GO" id="GO:0006952">
    <property type="term" value="P:defense response"/>
    <property type="evidence" value="ECO:0007669"/>
    <property type="project" value="UniProtKB-KW"/>
</dbReference>
<dbReference type="GO" id="GO:0043531">
    <property type="term" value="F:ADP binding"/>
    <property type="evidence" value="ECO:0007669"/>
    <property type="project" value="InterPro"/>
</dbReference>
<dbReference type="STRING" id="981085.W9QMJ3"/>
<dbReference type="PANTHER" id="PTHR36766:SF51">
    <property type="entry name" value="DISEASE RESISTANCE RPP13-LIKE PROTEIN 1"/>
    <property type="match status" value="1"/>
</dbReference>
<accession>W9QMJ3</accession>
<dbReference type="SUPFAM" id="SSF52540">
    <property type="entry name" value="P-loop containing nucleoside triphosphate hydrolases"/>
    <property type="match status" value="1"/>
</dbReference>
<dbReference type="Pfam" id="PF00931">
    <property type="entry name" value="NB-ARC"/>
    <property type="match status" value="1"/>
</dbReference>
<dbReference type="Gene3D" id="3.40.50.300">
    <property type="entry name" value="P-loop containing nucleotide triphosphate hydrolases"/>
    <property type="match status" value="1"/>
</dbReference>
<organism evidence="3 4">
    <name type="scientific">Morus notabilis</name>
    <dbReference type="NCBI Taxonomy" id="981085"/>
    <lineage>
        <taxon>Eukaryota</taxon>
        <taxon>Viridiplantae</taxon>
        <taxon>Streptophyta</taxon>
        <taxon>Embryophyta</taxon>
        <taxon>Tracheophyta</taxon>
        <taxon>Spermatophyta</taxon>
        <taxon>Magnoliopsida</taxon>
        <taxon>eudicotyledons</taxon>
        <taxon>Gunneridae</taxon>
        <taxon>Pentapetalae</taxon>
        <taxon>rosids</taxon>
        <taxon>fabids</taxon>
        <taxon>Rosales</taxon>
        <taxon>Moraceae</taxon>
        <taxon>Moreae</taxon>
        <taxon>Morus</taxon>
    </lineage>
</organism>
<evidence type="ECO:0000259" key="2">
    <source>
        <dbReference type="Pfam" id="PF00931"/>
    </source>
</evidence>